<dbReference type="PATRIC" id="fig|1434115.4.peg.1770"/>
<dbReference type="Pfam" id="PF01863">
    <property type="entry name" value="YgjP-like"/>
    <property type="match status" value="1"/>
</dbReference>
<accession>A0A0E3LS95</accession>
<name>A0A0E3LS95_METMZ</name>
<evidence type="ECO:0000313" key="2">
    <source>
        <dbReference type="EMBL" id="AKB61381.1"/>
    </source>
</evidence>
<organism evidence="2 3">
    <name type="scientific">Methanosarcina mazei SarPi</name>
    <dbReference type="NCBI Taxonomy" id="1434115"/>
    <lineage>
        <taxon>Archaea</taxon>
        <taxon>Methanobacteriati</taxon>
        <taxon>Methanobacteriota</taxon>
        <taxon>Stenosarchaea group</taxon>
        <taxon>Methanomicrobia</taxon>
        <taxon>Methanosarcinales</taxon>
        <taxon>Methanosarcinaceae</taxon>
        <taxon>Methanosarcina</taxon>
    </lineage>
</organism>
<dbReference type="PANTHER" id="PTHR30399">
    <property type="entry name" value="UNCHARACTERIZED PROTEIN YGJP"/>
    <property type="match status" value="1"/>
</dbReference>
<dbReference type="EC" id="3.4.24.-" evidence="2"/>
<sequence>MGQKMEQIRIGNTLIDYRLIYSSRQKTIELAIDLDSGFTVRAPASMSKEEVSAYLQQKANWIITNLDKMNEVIRNETRKEFVSGEKFLYKGKRYRLKVTTVNEEVVPSLSFTHSKFIVQVPANIPEYDYPRIIQPLFIDFYHQKAEKILTRRAKKYLLYFENKPSLIKVQSLKNKWGNCSKTNQLRFNWRVVMAKMSIIDYVVVHELCHTKYKDHSKAFWNEVQKILPDYEERKEWLRINGDLLKI</sequence>
<reference evidence="2 3" key="1">
    <citation type="submission" date="2014-07" db="EMBL/GenBank/DDBJ databases">
        <title>Methanogenic archaea and the global carbon cycle.</title>
        <authorList>
            <person name="Henriksen J.R."/>
            <person name="Luke J."/>
            <person name="Reinhart S."/>
            <person name="Benedict M.N."/>
            <person name="Youngblut N.D."/>
            <person name="Metcalf M.E."/>
            <person name="Whitaker R.J."/>
            <person name="Metcalf W.W."/>
        </authorList>
    </citation>
    <scope>NUCLEOTIDE SEQUENCE [LARGE SCALE GENOMIC DNA]</scope>
    <source>
        <strain evidence="2 3">SarPi</strain>
    </source>
</reference>
<evidence type="ECO:0000313" key="3">
    <source>
        <dbReference type="Proteomes" id="UP000033116"/>
    </source>
</evidence>
<keyword evidence="2" id="KW-0645">Protease</keyword>
<dbReference type="AlphaFoldDB" id="A0A0E3LS95"/>
<feature type="domain" description="YgjP-like metallopeptidase" evidence="1">
    <location>
        <begin position="26"/>
        <end position="238"/>
    </location>
</feature>
<gene>
    <name evidence="2" type="ORF">MSMAP_1396</name>
</gene>
<keyword evidence="2" id="KW-0378">Hydrolase</keyword>
<dbReference type="InterPro" id="IPR002725">
    <property type="entry name" value="YgjP-like_metallopeptidase"/>
</dbReference>
<dbReference type="Gene3D" id="3.30.2010.10">
    <property type="entry name" value="Metalloproteases ('zincins'), catalytic domain"/>
    <property type="match status" value="1"/>
</dbReference>
<dbReference type="EMBL" id="CP009511">
    <property type="protein sequence ID" value="AKB61381.1"/>
    <property type="molecule type" value="Genomic_DNA"/>
</dbReference>
<dbReference type="HOGENOM" id="CLU_065947_2_2_2"/>
<dbReference type="CDD" id="cd07344">
    <property type="entry name" value="M48_yhfN_like"/>
    <property type="match status" value="1"/>
</dbReference>
<proteinExistence type="predicted"/>
<dbReference type="Proteomes" id="UP000033116">
    <property type="component" value="Chromosome"/>
</dbReference>
<evidence type="ECO:0000259" key="1">
    <source>
        <dbReference type="Pfam" id="PF01863"/>
    </source>
</evidence>
<keyword evidence="2" id="KW-0482">Metalloprotease</keyword>
<dbReference type="GO" id="GO:0006508">
    <property type="term" value="P:proteolysis"/>
    <property type="evidence" value="ECO:0007669"/>
    <property type="project" value="UniProtKB-KW"/>
</dbReference>
<dbReference type="PANTHER" id="PTHR30399:SF1">
    <property type="entry name" value="UTP PYROPHOSPHATASE"/>
    <property type="match status" value="1"/>
</dbReference>
<dbReference type="InterPro" id="IPR053136">
    <property type="entry name" value="UTP_pyrophosphatase-like"/>
</dbReference>
<protein>
    <submittedName>
        <fullName evidence="2">Zinc metalloprotease</fullName>
        <ecNumber evidence="2">3.4.24.-</ecNumber>
    </submittedName>
</protein>
<dbReference type="GO" id="GO:0008237">
    <property type="term" value="F:metallopeptidase activity"/>
    <property type="evidence" value="ECO:0007669"/>
    <property type="project" value="UniProtKB-KW"/>
</dbReference>